<accession>A0A976R768</accession>
<name>A0A976R768_9VIRU</name>
<evidence type="ECO:0000313" key="1">
    <source>
        <dbReference type="EMBL" id="UPW40827.1"/>
    </source>
</evidence>
<sequence length="343" mass="38222">MGLGSILTKGLKAVGGVLGGPVGSAAVSALGGIAGSLIGKKSQDSTNRQQRELAEYQYEKNLEMWNRNNEYNTPSAQMQRYQEAGLNPNLIYGSGSAIAGNSSSTPQYQAPQLKAFTDYGDLGATAAINSYNQHRVTNSNVALQEANAQKAMADADRATSASALDTIHATRELFNYNLDRDTRDLLIAKRREAVNNLVSSTNLNNANNSVAGVRVNQIGAMADYYRQLIKQSDANTRLSEKEIERKALEMTMLDVQIKQGKELLKWYEWRVDSLPHNSYSKGYQESMLKLKKWISDREYEYFNEGNTFIDNWKYERIMKTLPLLGGFGNGMSDYLVTDRPIPW</sequence>
<protein>
    <submittedName>
        <fullName evidence="1">DNA pilot protein</fullName>
    </submittedName>
</protein>
<organism evidence="1">
    <name type="scientific">Sigmofec virus UA08Rod_6581</name>
    <dbReference type="NCBI Taxonomy" id="2929235"/>
    <lineage>
        <taxon>Viruses</taxon>
        <taxon>Monodnaviria</taxon>
        <taxon>Sangervirae</taxon>
        <taxon>Phixviricota</taxon>
        <taxon>Malgrandaviricetes</taxon>
        <taxon>Petitvirales</taxon>
        <taxon>Microviridae</taxon>
    </lineage>
</organism>
<reference evidence="1" key="1">
    <citation type="submission" date="2022-02" db="EMBL/GenBank/DDBJ databases">
        <title>Towards deciphering the DNA virus diversity associated with rodent species in the families Cricetidae and Heteromyidae.</title>
        <authorList>
            <person name="Lund M."/>
            <person name="Larsen B.B."/>
            <person name="Gryseels S."/>
            <person name="Kraberger S."/>
            <person name="Rowsey D.M."/>
            <person name="Steger L."/>
            <person name="Yule K.M."/>
            <person name="Upham N.S."/>
            <person name="Worobey M."/>
            <person name="Van Doorslaer K."/>
            <person name="Varsani A."/>
        </authorList>
    </citation>
    <scope>NUCLEOTIDE SEQUENCE</scope>
    <source>
        <strain evidence="1">UA08Rod_6581</strain>
    </source>
</reference>
<proteinExistence type="predicted"/>
<dbReference type="EMBL" id="OM869504">
    <property type="protein sequence ID" value="UPW40827.1"/>
    <property type="molecule type" value="Genomic_DNA"/>
</dbReference>